<evidence type="ECO:0000256" key="2">
    <source>
        <dbReference type="SAM" id="Phobius"/>
    </source>
</evidence>
<dbReference type="Pfam" id="PF07250">
    <property type="entry name" value="Glyoxal_oxid_N"/>
    <property type="match status" value="1"/>
</dbReference>
<dbReference type="InterPro" id="IPR014756">
    <property type="entry name" value="Ig_E-set"/>
</dbReference>
<dbReference type="AlphaFoldDB" id="X6NLD4"/>
<dbReference type="OrthoDB" id="2019572at2759"/>
<name>X6NLD4_RETFI</name>
<keyword evidence="2" id="KW-0812">Transmembrane</keyword>
<dbReference type="InterPro" id="IPR015202">
    <property type="entry name" value="GO-like_E_set"/>
</dbReference>
<dbReference type="SUPFAM" id="SSF81296">
    <property type="entry name" value="E set domains"/>
    <property type="match status" value="1"/>
</dbReference>
<reference evidence="5 6" key="1">
    <citation type="journal article" date="2013" name="Curr. Biol.">
        <title>The Genome of the Foraminiferan Reticulomyxa filosa.</title>
        <authorList>
            <person name="Glockner G."/>
            <person name="Hulsmann N."/>
            <person name="Schleicher M."/>
            <person name="Noegel A.A."/>
            <person name="Eichinger L."/>
            <person name="Gallinger C."/>
            <person name="Pawlowski J."/>
            <person name="Sierra R."/>
            <person name="Euteneuer U."/>
            <person name="Pillet L."/>
            <person name="Moustafa A."/>
            <person name="Platzer M."/>
            <person name="Groth M."/>
            <person name="Szafranski K."/>
            <person name="Schliwa M."/>
        </authorList>
    </citation>
    <scope>NUCLEOTIDE SEQUENCE [LARGE SCALE GENOMIC DNA]</scope>
</reference>
<dbReference type="InterPro" id="IPR009880">
    <property type="entry name" value="Glyoxal_oxidase_N"/>
</dbReference>
<keyword evidence="2" id="KW-1133">Transmembrane helix</keyword>
<comment type="caution">
    <text evidence="5">The sequence shown here is derived from an EMBL/GenBank/DDBJ whole genome shotgun (WGS) entry which is preliminary data.</text>
</comment>
<dbReference type="PANTHER" id="PTHR32208:SF21">
    <property type="entry name" value="LOW QUALITY PROTEIN: ALDEHYDE OXIDASE GLOX-LIKE"/>
    <property type="match status" value="1"/>
</dbReference>
<dbReference type="Proteomes" id="UP000023152">
    <property type="component" value="Unassembled WGS sequence"/>
</dbReference>
<feature type="transmembrane region" description="Helical" evidence="2">
    <location>
        <begin position="21"/>
        <end position="43"/>
    </location>
</feature>
<dbReference type="InterPro" id="IPR037293">
    <property type="entry name" value="Gal_Oxidase_central_sf"/>
</dbReference>
<feature type="domain" description="Glyoxal oxidase N-terminal" evidence="3">
    <location>
        <begin position="549"/>
        <end position="633"/>
    </location>
</feature>
<gene>
    <name evidence="5" type="ORF">RFI_10411</name>
</gene>
<organism evidence="5 6">
    <name type="scientific">Reticulomyxa filosa</name>
    <dbReference type="NCBI Taxonomy" id="46433"/>
    <lineage>
        <taxon>Eukaryota</taxon>
        <taxon>Sar</taxon>
        <taxon>Rhizaria</taxon>
        <taxon>Retaria</taxon>
        <taxon>Foraminifera</taxon>
        <taxon>Monothalamids</taxon>
        <taxon>Reticulomyxidae</taxon>
        <taxon>Reticulomyxa</taxon>
    </lineage>
</organism>
<accession>X6NLD4</accession>
<dbReference type="SUPFAM" id="SSF50965">
    <property type="entry name" value="Galactose oxidase, central domain"/>
    <property type="match status" value="1"/>
</dbReference>
<dbReference type="Gene3D" id="2.130.10.80">
    <property type="entry name" value="Galactose oxidase/kelch, beta-propeller"/>
    <property type="match status" value="1"/>
</dbReference>
<dbReference type="InterPro" id="IPR013783">
    <property type="entry name" value="Ig-like_fold"/>
</dbReference>
<evidence type="ECO:0000313" key="6">
    <source>
        <dbReference type="Proteomes" id="UP000023152"/>
    </source>
</evidence>
<feature type="domain" description="Galactose oxidase-like Early set" evidence="4">
    <location>
        <begin position="752"/>
        <end position="823"/>
    </location>
</feature>
<sequence length="832" mass="93143">METETNKKTRSQEEKGEWKKLLLVAFVALAVGIGVGIGVGLGINRPLCDGVCIFEEGIVGDVQYPVWDNTIGELRALKKKKSLFQFEITKNGINATLYGQWQTVVPSNESATVQNMLGMQTVHSLLLPSGKVLFASGSSWRNSKDKTQEYPYVVNPPKGLGLFDKATDPFEWSKSKSYYSMVHSVGIYDPESNTFFRIPHPLPIQPDPDNSSWFLPTDLFCCGQLQLRDGNAMLIGGTQYYRPRWTGAKTTHIFNWTKELSIDWTLFDWTQMPNESSPFYPWEYSGNTRHGRWYPHALSLTDGRLVVFSGYTGYDSTQTEMFDFEFNTDIDIFDYEEFLAKRGVDVNSGWKTVDVKSLANSPFATVLPNPPQQSMLNCTATPTNQRQCDSYKNDSFKLYPHNYLLPDGRIYLTGEGDYNSLRTTNSTCIRRVNFTYFMTVSSNRTHPAIAFARGPERPDQGTISGTTVVDPNTGNINLYGGMTMPTSGTALPGLISADNIELGTDARFSNHFAGSRGTRKLEVYTMPKNINDIGSWTMEDEYYLGPTLDDDRTMLYALILPTKQILIICGGNFDLRGSVMSPLLLTPMYYDNGQFSGEYKKTRMAPSSQPRFYHSIAMLLPDARVLVSGGNCARATIDVNAPEKLENISYVGQPKPNLQRIQHDVYFFRNGLMANEPNDAPTENWDMEIFTPPYLFIDGDRRTTIDDFVLASNGQTTYTVSKTIAGKVYYLMHSGLTYHVSLDNLPTSGCSVDAGSLVIIKLASATHGWNLGQMLYSLPFQVVSSNTVSFVAPDQKANNIVPAFYTMFYVDCRGKPSLSIMVRFDDDATSPF</sequence>
<evidence type="ECO:0000313" key="5">
    <source>
        <dbReference type="EMBL" id="ETO26723.1"/>
    </source>
</evidence>
<proteinExistence type="predicted"/>
<evidence type="ECO:0000259" key="3">
    <source>
        <dbReference type="Pfam" id="PF07250"/>
    </source>
</evidence>
<dbReference type="Gene3D" id="2.60.40.10">
    <property type="entry name" value="Immunoglobulins"/>
    <property type="match status" value="1"/>
</dbReference>
<protein>
    <submittedName>
        <fullName evidence="5">Uncharacterized protein</fullName>
    </submittedName>
</protein>
<evidence type="ECO:0000259" key="4">
    <source>
        <dbReference type="Pfam" id="PF09118"/>
    </source>
</evidence>
<keyword evidence="2" id="KW-0472">Membrane</keyword>
<dbReference type="EMBL" id="ASPP01007682">
    <property type="protein sequence ID" value="ETO26723.1"/>
    <property type="molecule type" value="Genomic_DNA"/>
</dbReference>
<dbReference type="PANTHER" id="PTHR32208">
    <property type="entry name" value="SECRETED PROTEIN-RELATED"/>
    <property type="match status" value="1"/>
</dbReference>
<evidence type="ECO:0000256" key="1">
    <source>
        <dbReference type="ARBA" id="ARBA00022729"/>
    </source>
</evidence>
<dbReference type="InterPro" id="IPR011043">
    <property type="entry name" value="Gal_Oxase/kelch_b-propeller"/>
</dbReference>
<keyword evidence="6" id="KW-1185">Reference proteome</keyword>
<dbReference type="Pfam" id="PF09118">
    <property type="entry name" value="GO-like_E_set"/>
    <property type="match status" value="1"/>
</dbReference>
<keyword evidence="1" id="KW-0732">Signal</keyword>